<dbReference type="Gene3D" id="3.40.50.2000">
    <property type="entry name" value="Glycogen Phosphorylase B"/>
    <property type="match status" value="2"/>
</dbReference>
<comment type="similarity">
    <text evidence="1">Belongs to the UDP-N-acetylglucosamine 2-epimerase family.</text>
</comment>
<proteinExistence type="inferred from homology"/>
<dbReference type="AlphaFoldDB" id="A0A419DCV8"/>
<comment type="caution">
    <text evidence="3">The sequence shown here is derived from an EMBL/GenBank/DDBJ whole genome shotgun (WGS) entry which is preliminary data.</text>
</comment>
<dbReference type="PANTHER" id="PTHR43174">
    <property type="entry name" value="UDP-N-ACETYLGLUCOSAMINE 2-EPIMERASE"/>
    <property type="match status" value="1"/>
</dbReference>
<evidence type="ECO:0000259" key="2">
    <source>
        <dbReference type="Pfam" id="PF02350"/>
    </source>
</evidence>
<name>A0A419DCV8_9BACT</name>
<dbReference type="GO" id="GO:0008761">
    <property type="term" value="F:UDP-N-acetylglucosamine 2-epimerase activity"/>
    <property type="evidence" value="ECO:0007669"/>
    <property type="project" value="UniProtKB-EC"/>
</dbReference>
<sequence>MKIFIVAGARPNFMKIAPLLREIIKGSDNLCPIIIHTGQHYDYNMSDSFFIDLNIARPDYFLGIGSGTHAEQTAKIMIEFEKVLRKEQPEILLVVGDVNSTLACALVASKTVYTNTDNMNISFVRRYKRPVIVHVEAGLRSFDRTMPEEINRIITDSLSDMLFTSESIANDNLRQEGIGKEKIYYVGNVMIDALEMMKDKIEQCPIIDEIGLNNTDYGVLTMHRPSNVDNTGILKDIVQKLLEISERITLVFPVHPRTRKNLDETGLFKSLMAGNRILILDPLPYKDFMKLMFNSKFAITDSGGLQEETTYLGIPCLTLRPNTERPVTVSQGTNLLVNLDNLVGMVDQILNGKWKKGIIPEYWDGQTAQRIVSILHAQTGKL</sequence>
<evidence type="ECO:0000313" key="4">
    <source>
        <dbReference type="Proteomes" id="UP000285655"/>
    </source>
</evidence>
<dbReference type="PANTHER" id="PTHR43174:SF1">
    <property type="entry name" value="UDP-N-ACETYLGLUCOSAMINE 2-EPIMERASE"/>
    <property type="match status" value="1"/>
</dbReference>
<organism evidence="3 4">
    <name type="scientific">candidate division WS5 bacterium</name>
    <dbReference type="NCBI Taxonomy" id="2093353"/>
    <lineage>
        <taxon>Bacteria</taxon>
        <taxon>candidate division WS5</taxon>
    </lineage>
</organism>
<evidence type="ECO:0000256" key="1">
    <source>
        <dbReference type="RuleBase" id="RU003513"/>
    </source>
</evidence>
<dbReference type="SUPFAM" id="SSF53756">
    <property type="entry name" value="UDP-Glycosyltransferase/glycogen phosphorylase"/>
    <property type="match status" value="1"/>
</dbReference>
<dbReference type="InterPro" id="IPR003331">
    <property type="entry name" value="UDP_GlcNAc_Epimerase_2_dom"/>
</dbReference>
<dbReference type="Pfam" id="PF02350">
    <property type="entry name" value="Epimerase_2"/>
    <property type="match status" value="1"/>
</dbReference>
<dbReference type="Proteomes" id="UP000285655">
    <property type="component" value="Unassembled WGS sequence"/>
</dbReference>
<reference evidence="3 4" key="1">
    <citation type="journal article" date="2017" name="ISME J.">
        <title>Energy and carbon metabolisms in a deep terrestrial subsurface fluid microbial community.</title>
        <authorList>
            <person name="Momper L."/>
            <person name="Jungbluth S.P."/>
            <person name="Lee M.D."/>
            <person name="Amend J.P."/>
        </authorList>
    </citation>
    <scope>NUCLEOTIDE SEQUENCE [LARGE SCALE GENOMIC DNA]</scope>
    <source>
        <strain evidence="3">SURF_29</strain>
    </source>
</reference>
<accession>A0A419DCV8</accession>
<protein>
    <submittedName>
        <fullName evidence="3">UDP-N-acetylglucosamine 2-epimerase (Non-hydrolyzing)</fullName>
        <ecNumber evidence="3">5.1.3.14</ecNumber>
    </submittedName>
</protein>
<dbReference type="EMBL" id="QZJW01000037">
    <property type="protein sequence ID" value="RJO60870.1"/>
    <property type="molecule type" value="Genomic_DNA"/>
</dbReference>
<dbReference type="NCBIfam" id="TIGR00236">
    <property type="entry name" value="wecB"/>
    <property type="match status" value="1"/>
</dbReference>
<keyword evidence="1 3" id="KW-0413">Isomerase</keyword>
<evidence type="ECO:0000313" key="3">
    <source>
        <dbReference type="EMBL" id="RJO60870.1"/>
    </source>
</evidence>
<dbReference type="EC" id="5.1.3.14" evidence="3"/>
<gene>
    <name evidence="3" type="ORF">C4544_04250</name>
</gene>
<dbReference type="CDD" id="cd03786">
    <property type="entry name" value="GTB_UDP-GlcNAc_2-Epimerase"/>
    <property type="match status" value="1"/>
</dbReference>
<feature type="domain" description="UDP-N-acetylglucosamine 2-epimerase" evidence="2">
    <location>
        <begin position="27"/>
        <end position="375"/>
    </location>
</feature>
<dbReference type="InterPro" id="IPR029767">
    <property type="entry name" value="WecB-like"/>
</dbReference>